<evidence type="ECO:0000313" key="1">
    <source>
        <dbReference type="EMBL" id="SDD60497.1"/>
    </source>
</evidence>
<reference evidence="1 2" key="1">
    <citation type="submission" date="2016-10" db="EMBL/GenBank/DDBJ databases">
        <authorList>
            <person name="de Groot N.N."/>
        </authorList>
    </citation>
    <scope>NUCLEOTIDE SEQUENCE [LARGE SCALE GENOMIC DNA]</scope>
    <source>
        <strain evidence="1 2">CGMCC 4.5506</strain>
    </source>
</reference>
<dbReference type="RefSeq" id="WP_245865192.1">
    <property type="nucleotide sequence ID" value="NZ_CP016353.1"/>
</dbReference>
<dbReference type="STRING" id="530584.SAMN05421630_110168"/>
<accession>A0A222VRM7</accession>
<sequence>MEAELREQWLAADPDTAPGTLHDRLAEQHGRSAGAIRSRLIKLRCDIDAPGQSCTPERAAELKARLEAEYAAARA</sequence>
<proteinExistence type="predicted"/>
<name>A0A222VRM7_9PSEU</name>
<dbReference type="Proteomes" id="UP000199494">
    <property type="component" value="Unassembled WGS sequence"/>
</dbReference>
<gene>
    <name evidence="1" type="ORF">SAMN05421630_110168</name>
</gene>
<dbReference type="EMBL" id="FMZE01000010">
    <property type="protein sequence ID" value="SDD60497.1"/>
    <property type="molecule type" value="Genomic_DNA"/>
</dbReference>
<organism evidence="1 2">
    <name type="scientific">Prauserella marina</name>
    <dbReference type="NCBI Taxonomy" id="530584"/>
    <lineage>
        <taxon>Bacteria</taxon>
        <taxon>Bacillati</taxon>
        <taxon>Actinomycetota</taxon>
        <taxon>Actinomycetes</taxon>
        <taxon>Pseudonocardiales</taxon>
        <taxon>Pseudonocardiaceae</taxon>
        <taxon>Prauserella</taxon>
    </lineage>
</organism>
<protein>
    <submittedName>
        <fullName evidence="1">Uncharacterized protein</fullName>
    </submittedName>
</protein>
<keyword evidence="2" id="KW-1185">Reference proteome</keyword>
<dbReference type="AlphaFoldDB" id="A0A222VRM7"/>
<dbReference type="KEGG" id="pmad:BAY61_18045"/>
<evidence type="ECO:0000313" key="2">
    <source>
        <dbReference type="Proteomes" id="UP000199494"/>
    </source>
</evidence>